<accession>A0A5J4QM21</accession>
<proteinExistence type="predicted"/>
<dbReference type="AlphaFoldDB" id="A0A5J4QM21"/>
<comment type="caution">
    <text evidence="1">The sequence shown here is derived from an EMBL/GenBank/DDBJ whole genome shotgun (WGS) entry which is preliminary data.</text>
</comment>
<name>A0A5J4QM21_9ZZZZ</name>
<evidence type="ECO:0000313" key="1">
    <source>
        <dbReference type="EMBL" id="KAA6322622.1"/>
    </source>
</evidence>
<reference evidence="1" key="1">
    <citation type="submission" date="2019-03" db="EMBL/GenBank/DDBJ databases">
        <title>Single cell metagenomics reveals metabolic interactions within the superorganism composed of flagellate Streblomastix strix and complex community of Bacteroidetes bacteria on its surface.</title>
        <authorList>
            <person name="Treitli S.C."/>
            <person name="Kolisko M."/>
            <person name="Husnik F."/>
            <person name="Keeling P."/>
            <person name="Hampl V."/>
        </authorList>
    </citation>
    <scope>NUCLEOTIDE SEQUENCE</scope>
    <source>
        <strain evidence="1">STM</strain>
    </source>
</reference>
<gene>
    <name evidence="1" type="ORF">EZS27_027859</name>
</gene>
<organism evidence="1">
    <name type="scientific">termite gut metagenome</name>
    <dbReference type="NCBI Taxonomy" id="433724"/>
    <lineage>
        <taxon>unclassified sequences</taxon>
        <taxon>metagenomes</taxon>
        <taxon>organismal metagenomes</taxon>
    </lineage>
</organism>
<protein>
    <submittedName>
        <fullName evidence="1">Uncharacterized protein</fullName>
    </submittedName>
</protein>
<sequence length="121" mass="14482">MLIIKNECNRLFAKSNLRNRTPYPDNKCITCYKDFLRAKDYLPYYQFNPTVFQSLMQLAIDSGNTPKRINRISLLDAIQKYGENHLSAFDIQVRKNLFLLFTKLLEFPQYISKYLLIYQQR</sequence>
<dbReference type="EMBL" id="SNRY01003002">
    <property type="protein sequence ID" value="KAA6322622.1"/>
    <property type="molecule type" value="Genomic_DNA"/>
</dbReference>